<dbReference type="EMBL" id="JBEYBF010000002">
    <property type="protein sequence ID" value="MEU1951129.1"/>
    <property type="molecule type" value="Genomic_DNA"/>
</dbReference>
<reference evidence="1 2" key="1">
    <citation type="submission" date="2024-06" db="EMBL/GenBank/DDBJ databases">
        <title>The Natural Products Discovery Center: Release of the First 8490 Sequenced Strains for Exploring Actinobacteria Biosynthetic Diversity.</title>
        <authorList>
            <person name="Kalkreuter E."/>
            <person name="Kautsar S.A."/>
            <person name="Yang D."/>
            <person name="Bader C.D."/>
            <person name="Teijaro C.N."/>
            <person name="Fluegel L."/>
            <person name="Davis C.M."/>
            <person name="Simpson J.R."/>
            <person name="Lauterbach L."/>
            <person name="Steele A.D."/>
            <person name="Gui C."/>
            <person name="Meng S."/>
            <person name="Li G."/>
            <person name="Viehrig K."/>
            <person name="Ye F."/>
            <person name="Su P."/>
            <person name="Kiefer A.F."/>
            <person name="Nichols A."/>
            <person name="Cepeda A.J."/>
            <person name="Yan W."/>
            <person name="Fan B."/>
            <person name="Jiang Y."/>
            <person name="Adhikari A."/>
            <person name="Zheng C.-J."/>
            <person name="Schuster L."/>
            <person name="Cowan T.M."/>
            <person name="Smanski M.J."/>
            <person name="Chevrette M.G."/>
            <person name="De Carvalho L.P.S."/>
            <person name="Shen B."/>
        </authorList>
    </citation>
    <scope>NUCLEOTIDE SEQUENCE [LARGE SCALE GENOMIC DNA]</scope>
    <source>
        <strain evidence="1 2">NPDC019708</strain>
    </source>
</reference>
<proteinExistence type="predicted"/>
<comment type="caution">
    <text evidence="1">The sequence shown here is derived from an EMBL/GenBank/DDBJ whole genome shotgun (WGS) entry which is preliminary data.</text>
</comment>
<dbReference type="RefSeq" id="WP_356955073.1">
    <property type="nucleotide sequence ID" value="NZ_JBEYBD010000003.1"/>
</dbReference>
<evidence type="ECO:0000313" key="1">
    <source>
        <dbReference type="EMBL" id="MEU1951129.1"/>
    </source>
</evidence>
<gene>
    <name evidence="1" type="ORF">ABZ510_04650</name>
</gene>
<sequence length="386" mass="42805">MTNTDDDRARREFALQVFGHMRAAGITDVSYDTDEFAVRYDGGDAVLHLANLFTETRDRSPEETREWLARIVPALVTPAAPPESWEEVRPLLRPVLRPSTYALEDEGSRIRRPLFPFVDELLAIDYPDVIGFPDETKLAEWGVSADEALTVARENLAAMVPVAELPGDGIVKIAVDEADYLSSWILVPDWLLVSTTNFEYPPVAFIPDQQSLLIVPGDPELLSEAFEAVEQEYREAARPLSPQGYTLDESGLVIPLDRVTTANDAEVARARAVLAGAEYHAQQQWLEERYRDDLEAIYVSSLMVAEREDGIHTVTVWGEGVDAALPVADLLAFATDDERTIMVPFDTAVDLTGITPMPGIHPPRFRTGGWPDPAVFERLTEAAVAF</sequence>
<dbReference type="Proteomes" id="UP001550628">
    <property type="component" value="Unassembled WGS sequence"/>
</dbReference>
<evidence type="ECO:0000313" key="2">
    <source>
        <dbReference type="Proteomes" id="UP001550628"/>
    </source>
</evidence>
<accession>A0ABV2WJS4</accession>
<protein>
    <recommendedName>
        <fullName evidence="3">DUF1444 family protein</fullName>
    </recommendedName>
</protein>
<evidence type="ECO:0008006" key="3">
    <source>
        <dbReference type="Google" id="ProtNLM"/>
    </source>
</evidence>
<organism evidence="1 2">
    <name type="scientific">Nocardia rhamnosiphila</name>
    <dbReference type="NCBI Taxonomy" id="426716"/>
    <lineage>
        <taxon>Bacteria</taxon>
        <taxon>Bacillati</taxon>
        <taxon>Actinomycetota</taxon>
        <taxon>Actinomycetes</taxon>
        <taxon>Mycobacteriales</taxon>
        <taxon>Nocardiaceae</taxon>
        <taxon>Nocardia</taxon>
    </lineage>
</organism>
<name>A0ABV2WJS4_9NOCA</name>
<keyword evidence="2" id="KW-1185">Reference proteome</keyword>